<evidence type="ECO:0008006" key="3">
    <source>
        <dbReference type="Google" id="ProtNLM"/>
    </source>
</evidence>
<dbReference type="AlphaFoldDB" id="A0A1H6XB37"/>
<dbReference type="EMBL" id="FNYR01000037">
    <property type="protein sequence ID" value="SEJ26381.1"/>
    <property type="molecule type" value="Genomic_DNA"/>
</dbReference>
<protein>
    <recommendedName>
        <fullName evidence="3">Fido domain-containing protein</fullName>
    </recommendedName>
</protein>
<name>A0A1H6XB37_9EURY</name>
<gene>
    <name evidence="1" type="ORF">SAMN05444271_13714</name>
</gene>
<sequence>MSSHEQTILLWLFRHGASSPKDISQNQYRENVIRTNCWELERNDLLFSCTEDIFALSETGVSYTESKYGVSGFVGHLPATQKHLSNFQEIDPEDIKWRNRRYLTNRDHRYDLNNGSRQAVNNSISSVRNGDLNRVMTEFPDAEPLVDQCAHWVRAIAGLHFFPDANHRTAMSTLNTALVLNGINRIEWSGDRYQIAIFRSKLLRRFIVDVRFDTLWRRDELFQNWQRYFVEVFYGVSNYEYKQPSHKRFEELLGKLD</sequence>
<proteinExistence type="predicted"/>
<accession>A0A1H6XB37</accession>
<dbReference type="OrthoDB" id="270826at2157"/>
<dbReference type="KEGG" id="hae:halTADL_0661"/>
<dbReference type="Gene3D" id="1.10.10.10">
    <property type="entry name" value="Winged helix-like DNA-binding domain superfamily/Winged helix DNA-binding domain"/>
    <property type="match status" value="1"/>
</dbReference>
<evidence type="ECO:0000313" key="1">
    <source>
        <dbReference type="EMBL" id="SEJ26381.1"/>
    </source>
</evidence>
<dbReference type="InterPro" id="IPR036388">
    <property type="entry name" value="WH-like_DNA-bd_sf"/>
</dbReference>
<dbReference type="Proteomes" id="UP000198888">
    <property type="component" value="Unassembled WGS sequence"/>
</dbReference>
<dbReference type="GeneID" id="35001479"/>
<organism evidence="1 2">
    <name type="scientific">Halohasta litchfieldiae</name>
    <dbReference type="NCBI Taxonomy" id="1073996"/>
    <lineage>
        <taxon>Archaea</taxon>
        <taxon>Methanobacteriati</taxon>
        <taxon>Methanobacteriota</taxon>
        <taxon>Stenosarchaea group</taxon>
        <taxon>Halobacteria</taxon>
        <taxon>Halobacteriales</taxon>
        <taxon>Haloferacaceae</taxon>
        <taxon>Halohasta</taxon>
    </lineage>
</organism>
<evidence type="ECO:0000313" key="2">
    <source>
        <dbReference type="Proteomes" id="UP000198888"/>
    </source>
</evidence>
<dbReference type="RefSeq" id="WP_089673650.1">
    <property type="nucleotide sequence ID" value="NZ_CP024845.1"/>
</dbReference>
<accession>A0A2H4PZC0</accession>
<reference evidence="1 2" key="1">
    <citation type="submission" date="2016-10" db="EMBL/GenBank/DDBJ databases">
        <authorList>
            <person name="de Groot N.N."/>
        </authorList>
    </citation>
    <scope>NUCLEOTIDE SEQUENCE [LARGE SCALE GENOMIC DNA]</scope>
    <source>
        <strain evidence="1 2">DSM 22187</strain>
    </source>
</reference>
<keyword evidence="2" id="KW-1185">Reference proteome</keyword>